<protein>
    <recommendedName>
        <fullName evidence="2">Retrotransposon gag domain-containing protein</fullName>
    </recommendedName>
</protein>
<feature type="non-terminal residue" evidence="3">
    <location>
        <position position="355"/>
    </location>
</feature>
<name>A0A9N7MNS9_STRHE</name>
<reference evidence="3" key="1">
    <citation type="submission" date="2019-12" db="EMBL/GenBank/DDBJ databases">
        <authorList>
            <person name="Scholes J."/>
        </authorList>
    </citation>
    <scope>NUCLEOTIDE SEQUENCE</scope>
</reference>
<dbReference type="AlphaFoldDB" id="A0A9N7MNS9"/>
<feature type="compositionally biased region" description="Basic and acidic residues" evidence="1">
    <location>
        <begin position="329"/>
        <end position="345"/>
    </location>
</feature>
<evidence type="ECO:0000259" key="2">
    <source>
        <dbReference type="Pfam" id="PF03732"/>
    </source>
</evidence>
<keyword evidence="4" id="KW-1185">Reference proteome</keyword>
<evidence type="ECO:0000256" key="1">
    <source>
        <dbReference type="SAM" id="MobiDB-lite"/>
    </source>
</evidence>
<feature type="compositionally biased region" description="Polar residues" evidence="1">
    <location>
        <begin position="251"/>
        <end position="261"/>
    </location>
</feature>
<dbReference type="Pfam" id="PF03732">
    <property type="entry name" value="Retrotrans_gag"/>
    <property type="match status" value="1"/>
</dbReference>
<gene>
    <name evidence="3" type="ORF">SHERM_00107</name>
</gene>
<feature type="domain" description="Retrotransposon gag" evidence="2">
    <location>
        <begin position="95"/>
        <end position="188"/>
    </location>
</feature>
<dbReference type="Proteomes" id="UP001153555">
    <property type="component" value="Unassembled WGS sequence"/>
</dbReference>
<feature type="region of interest" description="Disordered" evidence="1">
    <location>
        <begin position="324"/>
        <end position="355"/>
    </location>
</feature>
<proteinExistence type="predicted"/>
<feature type="region of interest" description="Disordered" evidence="1">
    <location>
        <begin position="209"/>
        <end position="272"/>
    </location>
</feature>
<feature type="compositionally biased region" description="Polar residues" evidence="1">
    <location>
        <begin position="233"/>
        <end position="243"/>
    </location>
</feature>
<comment type="caution">
    <text evidence="3">The sequence shown here is derived from an EMBL/GenBank/DDBJ whole genome shotgun (WGS) entry which is preliminary data.</text>
</comment>
<feature type="compositionally biased region" description="Basic and acidic residues" evidence="1">
    <location>
        <begin position="212"/>
        <end position="231"/>
    </location>
</feature>
<dbReference type="OrthoDB" id="2013610at2759"/>
<accession>A0A9N7MNS9</accession>
<organism evidence="3 4">
    <name type="scientific">Striga hermonthica</name>
    <name type="common">Purple witchweed</name>
    <name type="synonym">Buchnera hermonthica</name>
    <dbReference type="NCBI Taxonomy" id="68872"/>
    <lineage>
        <taxon>Eukaryota</taxon>
        <taxon>Viridiplantae</taxon>
        <taxon>Streptophyta</taxon>
        <taxon>Embryophyta</taxon>
        <taxon>Tracheophyta</taxon>
        <taxon>Spermatophyta</taxon>
        <taxon>Magnoliopsida</taxon>
        <taxon>eudicotyledons</taxon>
        <taxon>Gunneridae</taxon>
        <taxon>Pentapetalae</taxon>
        <taxon>asterids</taxon>
        <taxon>lamiids</taxon>
        <taxon>Lamiales</taxon>
        <taxon>Orobanchaceae</taxon>
        <taxon>Buchnereae</taxon>
        <taxon>Striga</taxon>
    </lineage>
</organism>
<dbReference type="EMBL" id="CACSLK010007779">
    <property type="protein sequence ID" value="CAA0811081.1"/>
    <property type="molecule type" value="Genomic_DNA"/>
</dbReference>
<sequence length="355" mass="40323">TRGQLQGRSLTRTRAAAAIIERTNSPGQCVLPNLGRAAGLRVGTCMLSSAPLMQRQHLCHLSSDSAPLPTSSSKSDAAIPRVLPLNEIEGSNRVKYAAYYLDGEANVWWQWLTRIYRKRQQFITWDVFERELLTRFGTSDYRNYNEALARIRQTGNLREYIKEFERLACRVRDWPEEALVGTFIGGLKFDLAAEVRLERPDTMHAAMKVARRRDDHLTATRKGRTDARYLETQRAQPNESNMVPSGRPPDSTRSTNSTQPPGSEVKHLTPEEIKRRREKGLCFKCDEKFTPGHHCKQAFVIHVIDPNEEEPEIEKDWEQEVEIGGSRRGGRDLDACDGWYKRTDDDAATGIGQGP</sequence>
<dbReference type="InterPro" id="IPR005162">
    <property type="entry name" value="Retrotrans_gag_dom"/>
</dbReference>
<evidence type="ECO:0000313" key="3">
    <source>
        <dbReference type="EMBL" id="CAA0811081.1"/>
    </source>
</evidence>
<evidence type="ECO:0000313" key="4">
    <source>
        <dbReference type="Proteomes" id="UP001153555"/>
    </source>
</evidence>
<feature type="non-terminal residue" evidence="3">
    <location>
        <position position="1"/>
    </location>
</feature>